<keyword evidence="7 8" id="KW-0804">Transcription</keyword>
<evidence type="ECO:0000256" key="2">
    <source>
        <dbReference type="ARBA" id="ARBA00008316"/>
    </source>
</evidence>
<dbReference type="InterPro" id="IPR020899">
    <property type="entry name" value="Arg_repress_C"/>
</dbReference>
<evidence type="ECO:0000256" key="3">
    <source>
        <dbReference type="ARBA" id="ARBA00022490"/>
    </source>
</evidence>
<dbReference type="GO" id="GO:0051259">
    <property type="term" value="P:protein complex oligomerization"/>
    <property type="evidence" value="ECO:0007669"/>
    <property type="project" value="InterPro"/>
</dbReference>
<dbReference type="PANTHER" id="PTHR34471">
    <property type="entry name" value="ARGININE REPRESSOR"/>
    <property type="match status" value="1"/>
</dbReference>
<sequence>MKKNKRLDLIATVVKNNRFNKKEEIADYIDTHFGVRYSVTTISRDLKELKIFKVPAVSNQSYYKKLDNTQQMDAKTKLLHYYDSEIKNIIIKDSYILIKTSPGFAQCINYFIDRMNINEILGTVGGNDTLMVLTNSEEMAKYVHYKLFNHKYSN</sequence>
<keyword evidence="8" id="KW-0028">Amino-acid biosynthesis</keyword>
<evidence type="ECO:0000313" key="13">
    <source>
        <dbReference type="Proteomes" id="UP000238153"/>
    </source>
</evidence>
<dbReference type="RefSeq" id="WP_016930627.1">
    <property type="nucleotide sequence ID" value="NZ_CAJCFW010000030.1"/>
</dbReference>
<evidence type="ECO:0000256" key="6">
    <source>
        <dbReference type="ARBA" id="ARBA00023125"/>
    </source>
</evidence>
<feature type="domain" description="Arginine repressor C-terminal" evidence="10">
    <location>
        <begin position="89"/>
        <end position="147"/>
    </location>
</feature>
<dbReference type="GO" id="GO:0003677">
    <property type="term" value="F:DNA binding"/>
    <property type="evidence" value="ECO:0007669"/>
    <property type="project" value="UniProtKB-KW"/>
</dbReference>
<dbReference type="InterPro" id="IPR036388">
    <property type="entry name" value="WH-like_DNA-bd_sf"/>
</dbReference>
<dbReference type="Gene3D" id="3.30.1360.40">
    <property type="match status" value="1"/>
</dbReference>
<dbReference type="Proteomes" id="UP000238153">
    <property type="component" value="Unassembled WGS sequence"/>
</dbReference>
<dbReference type="GO" id="GO:0006526">
    <property type="term" value="P:L-arginine biosynthetic process"/>
    <property type="evidence" value="ECO:0007669"/>
    <property type="project" value="UniProtKB-UniPathway"/>
</dbReference>
<proteinExistence type="inferred from homology"/>
<dbReference type="KEGG" id="shh:ShL2_00279"/>
<reference evidence="12 13" key="1">
    <citation type="submission" date="2017-11" db="EMBL/GenBank/DDBJ databases">
        <authorList>
            <person name="Founou R.C."/>
            <person name="Founou L."/>
            <person name="Allam M."/>
            <person name="Ismail A."/>
            <person name="Essack S.Y."/>
        </authorList>
    </citation>
    <scope>NUCLEOTIDE SEQUENCE [LARGE SCALE GENOMIC DNA]</scope>
    <source>
        <strain evidence="12 13">G811N2B1</strain>
    </source>
</reference>
<dbReference type="EMBL" id="JAVSOO010000003">
    <property type="protein sequence ID" value="MDT4285723.1"/>
    <property type="molecule type" value="Genomic_DNA"/>
</dbReference>
<dbReference type="SUPFAM" id="SSF55252">
    <property type="entry name" value="C-terminal domain of arginine repressor"/>
    <property type="match status" value="1"/>
</dbReference>
<keyword evidence="14" id="KW-1185">Reference proteome</keyword>
<dbReference type="Pfam" id="PF02863">
    <property type="entry name" value="Arg_repressor_C"/>
    <property type="match status" value="1"/>
</dbReference>
<evidence type="ECO:0000259" key="10">
    <source>
        <dbReference type="Pfam" id="PF02863"/>
    </source>
</evidence>
<evidence type="ECO:0000313" key="11">
    <source>
        <dbReference type="EMBL" id="MDT4285723.1"/>
    </source>
</evidence>
<name>A0A2A1K6M8_STAHA</name>
<protein>
    <recommendedName>
        <fullName evidence="8">Arginine repressor</fullName>
    </recommendedName>
</protein>
<comment type="function">
    <text evidence="8">Regulates arginine biosynthesis genes.</text>
</comment>
<dbReference type="InterPro" id="IPR036251">
    <property type="entry name" value="Arg_repress_C_sf"/>
</dbReference>
<dbReference type="HAMAP" id="MF_00173">
    <property type="entry name" value="Arg_repressor"/>
    <property type="match status" value="1"/>
</dbReference>
<evidence type="ECO:0000256" key="4">
    <source>
        <dbReference type="ARBA" id="ARBA00022491"/>
    </source>
</evidence>
<dbReference type="GO" id="GO:1900079">
    <property type="term" value="P:regulation of arginine biosynthetic process"/>
    <property type="evidence" value="ECO:0007669"/>
    <property type="project" value="UniProtKB-UniRule"/>
</dbReference>
<evidence type="ECO:0000256" key="5">
    <source>
        <dbReference type="ARBA" id="ARBA00023015"/>
    </source>
</evidence>
<keyword evidence="6 8" id="KW-0238">DNA-binding</keyword>
<evidence type="ECO:0000256" key="7">
    <source>
        <dbReference type="ARBA" id="ARBA00023163"/>
    </source>
</evidence>
<evidence type="ECO:0000256" key="8">
    <source>
        <dbReference type="HAMAP-Rule" id="MF_00173"/>
    </source>
</evidence>
<dbReference type="InterPro" id="IPR020900">
    <property type="entry name" value="Arg_repress_DNA-bd"/>
</dbReference>
<dbReference type="Proteomes" id="UP001269271">
    <property type="component" value="Unassembled WGS sequence"/>
</dbReference>
<evidence type="ECO:0000313" key="12">
    <source>
        <dbReference type="EMBL" id="PPJ73441.1"/>
    </source>
</evidence>
<keyword evidence="3 8" id="KW-0963">Cytoplasm</keyword>
<dbReference type="PANTHER" id="PTHR34471:SF1">
    <property type="entry name" value="ARGININE REPRESSOR"/>
    <property type="match status" value="1"/>
</dbReference>
<dbReference type="InterPro" id="IPR036390">
    <property type="entry name" value="WH_DNA-bd_sf"/>
</dbReference>
<gene>
    <name evidence="8" type="primary">argR</name>
    <name evidence="12" type="ORF">CV019_09495</name>
    <name evidence="11" type="ORF">RO950_01625</name>
</gene>
<dbReference type="GO" id="GO:0034618">
    <property type="term" value="F:arginine binding"/>
    <property type="evidence" value="ECO:0007669"/>
    <property type="project" value="InterPro"/>
</dbReference>
<comment type="caution">
    <text evidence="12">The sequence shown here is derived from an EMBL/GenBank/DDBJ whole genome shotgun (WGS) entry which is preliminary data.</text>
</comment>
<dbReference type="Pfam" id="PF01316">
    <property type="entry name" value="Arg_repressor"/>
    <property type="match status" value="1"/>
</dbReference>
<keyword evidence="8" id="KW-0055">Arginine biosynthesis</keyword>
<reference evidence="11 14" key="2">
    <citation type="submission" date="2023-08" db="EMBL/GenBank/DDBJ databases">
        <title>Genomic surveillance of Staphylococcus haemolyticus neonatal outbreak in southern France.</title>
        <authorList>
            <person name="Magnan C."/>
            <person name="Morsli M."/>
            <person name="Thiery B."/>
            <person name="Salipante F."/>
            <person name="Attar J."/>
            <person name="Massimo D.M."/>
            <person name="Ory J."/>
            <person name="Pantel A."/>
            <person name="Lavigne J.-P."/>
        </authorList>
    </citation>
    <scope>NUCLEOTIDE SEQUENCE [LARGE SCALE GENOMIC DNA]</scope>
    <source>
        <strain evidence="11 14">NSH026</strain>
    </source>
</reference>
<keyword evidence="4 8" id="KW-0678">Repressor</keyword>
<dbReference type="AlphaFoldDB" id="A0A2A1K6M8"/>
<comment type="subcellular location">
    <subcellularLocation>
        <location evidence="1 8">Cytoplasm</location>
    </subcellularLocation>
</comment>
<dbReference type="EMBL" id="PGWX01000347">
    <property type="protein sequence ID" value="PPJ73441.1"/>
    <property type="molecule type" value="Genomic_DNA"/>
</dbReference>
<evidence type="ECO:0000313" key="14">
    <source>
        <dbReference type="Proteomes" id="UP001269271"/>
    </source>
</evidence>
<dbReference type="UniPathway" id="UPA00068"/>
<dbReference type="STRING" id="1283.ShL2_00279"/>
<accession>A0A2A1K6M8</accession>
<comment type="pathway">
    <text evidence="8">Amino-acid biosynthesis; L-arginine biosynthesis [regulation].</text>
</comment>
<evidence type="ECO:0000256" key="1">
    <source>
        <dbReference type="ARBA" id="ARBA00004496"/>
    </source>
</evidence>
<feature type="domain" description="Arginine repressor DNA-binding" evidence="9">
    <location>
        <begin position="1"/>
        <end position="65"/>
    </location>
</feature>
<dbReference type="SUPFAM" id="SSF46785">
    <property type="entry name" value="Winged helix' DNA-binding domain"/>
    <property type="match status" value="1"/>
</dbReference>
<dbReference type="PRINTS" id="PR01467">
    <property type="entry name" value="ARGREPRESSOR"/>
</dbReference>
<organism evidence="12 13">
    <name type="scientific">Staphylococcus haemolyticus</name>
    <dbReference type="NCBI Taxonomy" id="1283"/>
    <lineage>
        <taxon>Bacteria</taxon>
        <taxon>Bacillati</taxon>
        <taxon>Bacillota</taxon>
        <taxon>Bacilli</taxon>
        <taxon>Bacillales</taxon>
        <taxon>Staphylococcaceae</taxon>
        <taxon>Staphylococcus</taxon>
    </lineage>
</organism>
<evidence type="ECO:0000259" key="9">
    <source>
        <dbReference type="Pfam" id="PF01316"/>
    </source>
</evidence>
<dbReference type="GO" id="GO:0003700">
    <property type="term" value="F:DNA-binding transcription factor activity"/>
    <property type="evidence" value="ECO:0007669"/>
    <property type="project" value="UniProtKB-UniRule"/>
</dbReference>
<dbReference type="InterPro" id="IPR001669">
    <property type="entry name" value="Arg_repress"/>
</dbReference>
<dbReference type="GO" id="GO:0005737">
    <property type="term" value="C:cytoplasm"/>
    <property type="evidence" value="ECO:0007669"/>
    <property type="project" value="UniProtKB-SubCell"/>
</dbReference>
<dbReference type="Gene3D" id="1.10.10.10">
    <property type="entry name" value="Winged helix-like DNA-binding domain superfamily/Winged helix DNA-binding domain"/>
    <property type="match status" value="1"/>
</dbReference>
<keyword evidence="5 8" id="KW-0805">Transcription regulation</keyword>
<comment type="similarity">
    <text evidence="2 8">Belongs to the ArgR family.</text>
</comment>